<protein>
    <submittedName>
        <fullName evidence="1">Uncharacterized protein</fullName>
    </submittedName>
</protein>
<dbReference type="Proteomes" id="UP000027222">
    <property type="component" value="Unassembled WGS sequence"/>
</dbReference>
<evidence type="ECO:0000313" key="1">
    <source>
        <dbReference type="EMBL" id="KDR67322.1"/>
    </source>
</evidence>
<accession>A0A067SBJ0</accession>
<reference evidence="2" key="1">
    <citation type="journal article" date="2014" name="Proc. Natl. Acad. Sci. U.S.A.">
        <title>Extensive sampling of basidiomycete genomes demonstrates inadequacy of the white-rot/brown-rot paradigm for wood decay fungi.</title>
        <authorList>
            <person name="Riley R."/>
            <person name="Salamov A.A."/>
            <person name="Brown D.W."/>
            <person name="Nagy L.G."/>
            <person name="Floudas D."/>
            <person name="Held B.W."/>
            <person name="Levasseur A."/>
            <person name="Lombard V."/>
            <person name="Morin E."/>
            <person name="Otillar R."/>
            <person name="Lindquist E.A."/>
            <person name="Sun H."/>
            <person name="LaButti K.M."/>
            <person name="Schmutz J."/>
            <person name="Jabbour D."/>
            <person name="Luo H."/>
            <person name="Baker S.E."/>
            <person name="Pisabarro A.G."/>
            <person name="Walton J.D."/>
            <person name="Blanchette R.A."/>
            <person name="Henrissat B."/>
            <person name="Martin F."/>
            <person name="Cullen D."/>
            <person name="Hibbett D.S."/>
            <person name="Grigoriev I.V."/>
        </authorList>
    </citation>
    <scope>NUCLEOTIDE SEQUENCE [LARGE SCALE GENOMIC DNA]</scope>
    <source>
        <strain evidence="2">CBS 339.88</strain>
    </source>
</reference>
<keyword evidence="2" id="KW-1185">Reference proteome</keyword>
<sequence>MCFGAGSTERWKKPAAINRKENANKQAVDRKRASIDYDTRTSKSKEARFFWTCSVENANRAACFGSGFGLREGCRVVRAKIFGAFEVVSERRRTEHGKTWAQKIGNTLTDEREARPPNRSAAIETRKELKIEQPLAKEACLRTSHTRTIYLEPVSPSFFGRVVSRGIKRNFGGMLRRRWDQAFERIVVHGWFFQESGKDARKRPEKRLSNNRK</sequence>
<name>A0A067SBJ0_GALM3</name>
<dbReference type="HOGENOM" id="CLU_1294492_0_0_1"/>
<proteinExistence type="predicted"/>
<evidence type="ECO:0000313" key="2">
    <source>
        <dbReference type="Proteomes" id="UP000027222"/>
    </source>
</evidence>
<dbReference type="EMBL" id="KL142416">
    <property type="protein sequence ID" value="KDR67322.1"/>
    <property type="molecule type" value="Genomic_DNA"/>
</dbReference>
<dbReference type="AlphaFoldDB" id="A0A067SBJ0"/>
<organism evidence="1 2">
    <name type="scientific">Galerina marginata (strain CBS 339.88)</name>
    <dbReference type="NCBI Taxonomy" id="685588"/>
    <lineage>
        <taxon>Eukaryota</taxon>
        <taxon>Fungi</taxon>
        <taxon>Dikarya</taxon>
        <taxon>Basidiomycota</taxon>
        <taxon>Agaricomycotina</taxon>
        <taxon>Agaricomycetes</taxon>
        <taxon>Agaricomycetidae</taxon>
        <taxon>Agaricales</taxon>
        <taxon>Agaricineae</taxon>
        <taxon>Strophariaceae</taxon>
        <taxon>Galerina</taxon>
    </lineage>
</organism>
<gene>
    <name evidence="1" type="ORF">GALMADRAFT_216594</name>
</gene>